<name>A0A4Y1ZEK6_9BACL</name>
<gene>
    <name evidence="2" type="ORF">NBRC111894_2502</name>
</gene>
<organism evidence="2 3">
    <name type="scientific">Sporolactobacillus inulinus</name>
    <dbReference type="NCBI Taxonomy" id="2078"/>
    <lineage>
        <taxon>Bacteria</taxon>
        <taxon>Bacillati</taxon>
        <taxon>Bacillota</taxon>
        <taxon>Bacilli</taxon>
        <taxon>Bacillales</taxon>
        <taxon>Sporolactobacillaceae</taxon>
        <taxon>Sporolactobacillus</taxon>
    </lineage>
</organism>
<proteinExistence type="predicted"/>
<evidence type="ECO:0000313" key="2">
    <source>
        <dbReference type="EMBL" id="GAY76948.1"/>
    </source>
</evidence>
<protein>
    <submittedName>
        <fullName evidence="2">Uncharacterized protein</fullName>
    </submittedName>
</protein>
<evidence type="ECO:0000256" key="1">
    <source>
        <dbReference type="SAM" id="MobiDB-lite"/>
    </source>
</evidence>
<sequence>MSVYGKSQMGKFMLIGGMVGCGLSLISRETRSVWGQRLATSASNCGNLIRAMYQQPDQVGKYMQVTGTRLKGMVREVSDDFQHMIDQVEKARTSTGDSYQYVMEVGSELAEMAGKIRQSGRNMVNYQEPELINAETEAIQRLENETSVPNPGTMPHVSKHTSPVSASEHKHSAPNGTSKKPGHRA</sequence>
<accession>A0A4Y1ZEK6</accession>
<evidence type="ECO:0000313" key="3">
    <source>
        <dbReference type="Proteomes" id="UP000319716"/>
    </source>
</evidence>
<comment type="caution">
    <text evidence="2">The sequence shown here is derived from an EMBL/GenBank/DDBJ whole genome shotgun (WGS) entry which is preliminary data.</text>
</comment>
<dbReference type="Proteomes" id="UP000319716">
    <property type="component" value="Unassembled WGS sequence"/>
</dbReference>
<dbReference type="EMBL" id="BEXB01000019">
    <property type="protein sequence ID" value="GAY76948.1"/>
    <property type="molecule type" value="Genomic_DNA"/>
</dbReference>
<dbReference type="AlphaFoldDB" id="A0A4Y1ZEK6"/>
<feature type="region of interest" description="Disordered" evidence="1">
    <location>
        <begin position="145"/>
        <end position="185"/>
    </location>
</feature>
<reference evidence="2 3" key="1">
    <citation type="submission" date="2017-11" db="EMBL/GenBank/DDBJ databases">
        <title>Draft Genome Sequence of Sporolactobacillus inulinus NBRC 111894 Isolated from Koso, a Japanese Sugar-Vegetable Fermented Beverage.</title>
        <authorList>
            <person name="Chiou T.Y."/>
            <person name="Oshima K."/>
            <person name="Suda W."/>
            <person name="Hattori M."/>
            <person name="Takahashi T."/>
        </authorList>
    </citation>
    <scope>NUCLEOTIDE SEQUENCE [LARGE SCALE GENOMIC DNA]</scope>
    <source>
        <strain evidence="2 3">NBRC111894</strain>
    </source>
</reference>
<dbReference type="RefSeq" id="WP_010023376.1">
    <property type="nucleotide sequence ID" value="NZ_BEXB01000019.1"/>
</dbReference>